<dbReference type="GO" id="GO:0000160">
    <property type="term" value="P:phosphorelay signal transduction system"/>
    <property type="evidence" value="ECO:0007669"/>
    <property type="project" value="InterPro"/>
</dbReference>
<dbReference type="Proteomes" id="UP000663722">
    <property type="component" value="Chromosome"/>
</dbReference>
<accession>A0A975GN92</accession>
<dbReference type="RefSeq" id="WP_207682191.1">
    <property type="nucleotide sequence ID" value="NZ_CP061800.1"/>
</dbReference>
<feature type="modified residue" description="4-aspartylphosphate" evidence="2">
    <location>
        <position position="60"/>
    </location>
</feature>
<dbReference type="SMART" id="SM00448">
    <property type="entry name" value="REC"/>
    <property type="match status" value="1"/>
</dbReference>
<dbReference type="InterPro" id="IPR001789">
    <property type="entry name" value="Sig_transdc_resp-reg_receiver"/>
</dbReference>
<evidence type="ECO:0000313" key="4">
    <source>
        <dbReference type="EMBL" id="QTA86638.1"/>
    </source>
</evidence>
<dbReference type="EMBL" id="CP061800">
    <property type="protein sequence ID" value="QTA86638.1"/>
    <property type="molecule type" value="Genomic_DNA"/>
</dbReference>
<gene>
    <name evidence="4" type="ORF">dnm_026620</name>
</gene>
<reference evidence="4" key="1">
    <citation type="journal article" date="2021" name="Microb. Physiol.">
        <title>Proteogenomic Insights into the Physiology of Marine, Sulfate-Reducing, Filamentous Desulfonema limicola and Desulfonema magnum.</title>
        <authorList>
            <person name="Schnaars V."/>
            <person name="Wohlbrand L."/>
            <person name="Scheve S."/>
            <person name="Hinrichs C."/>
            <person name="Reinhardt R."/>
            <person name="Rabus R."/>
        </authorList>
    </citation>
    <scope>NUCLEOTIDE SEQUENCE</scope>
    <source>
        <strain evidence="4">4be13</strain>
    </source>
</reference>
<name>A0A975GN92_9BACT</name>
<keyword evidence="5" id="KW-1185">Reference proteome</keyword>
<protein>
    <submittedName>
        <fullName evidence="4">Two component system response regulator</fullName>
    </submittedName>
</protein>
<dbReference type="CDD" id="cd00156">
    <property type="entry name" value="REC"/>
    <property type="match status" value="1"/>
</dbReference>
<dbReference type="KEGG" id="dmm:dnm_026620"/>
<dbReference type="PROSITE" id="PS50110">
    <property type="entry name" value="RESPONSE_REGULATORY"/>
    <property type="match status" value="1"/>
</dbReference>
<feature type="domain" description="Response regulatory" evidence="3">
    <location>
        <begin position="11"/>
        <end position="125"/>
    </location>
</feature>
<dbReference type="SUPFAM" id="SSF52172">
    <property type="entry name" value="CheY-like"/>
    <property type="match status" value="1"/>
</dbReference>
<organism evidence="4 5">
    <name type="scientific">Desulfonema magnum</name>
    <dbReference type="NCBI Taxonomy" id="45655"/>
    <lineage>
        <taxon>Bacteria</taxon>
        <taxon>Pseudomonadati</taxon>
        <taxon>Thermodesulfobacteriota</taxon>
        <taxon>Desulfobacteria</taxon>
        <taxon>Desulfobacterales</taxon>
        <taxon>Desulfococcaceae</taxon>
        <taxon>Desulfonema</taxon>
    </lineage>
</organism>
<dbReference type="Gene3D" id="3.40.50.2300">
    <property type="match status" value="1"/>
</dbReference>
<keyword evidence="1 2" id="KW-0597">Phosphoprotein</keyword>
<dbReference type="Pfam" id="PF00072">
    <property type="entry name" value="Response_reg"/>
    <property type="match status" value="1"/>
</dbReference>
<sequence length="131" mass="14777">MEETVMGEKASILIVDDNTSLSMTMSFVLKHKGYSVATAADGPEALEKIREEFFDIIFIDIKMTPINGVETYKKIRDIRSESVAIMMTAYTVDELVQEALQEGAYGVLYKPLDMDEILTLLEDIQKKKAMD</sequence>
<evidence type="ECO:0000259" key="3">
    <source>
        <dbReference type="PROSITE" id="PS50110"/>
    </source>
</evidence>
<evidence type="ECO:0000256" key="2">
    <source>
        <dbReference type="PROSITE-ProRule" id="PRU00169"/>
    </source>
</evidence>
<dbReference type="InterPro" id="IPR011006">
    <property type="entry name" value="CheY-like_superfamily"/>
</dbReference>
<dbReference type="PANTHER" id="PTHR44591">
    <property type="entry name" value="STRESS RESPONSE REGULATOR PROTEIN 1"/>
    <property type="match status" value="1"/>
</dbReference>
<evidence type="ECO:0000256" key="1">
    <source>
        <dbReference type="ARBA" id="ARBA00022553"/>
    </source>
</evidence>
<dbReference type="PANTHER" id="PTHR44591:SF3">
    <property type="entry name" value="RESPONSE REGULATORY DOMAIN-CONTAINING PROTEIN"/>
    <property type="match status" value="1"/>
</dbReference>
<dbReference type="InterPro" id="IPR050595">
    <property type="entry name" value="Bact_response_regulator"/>
</dbReference>
<evidence type="ECO:0000313" key="5">
    <source>
        <dbReference type="Proteomes" id="UP000663722"/>
    </source>
</evidence>
<proteinExistence type="predicted"/>
<dbReference type="AlphaFoldDB" id="A0A975GN92"/>